<dbReference type="InterPro" id="IPR036412">
    <property type="entry name" value="HAD-like_sf"/>
</dbReference>
<dbReference type="CDD" id="cd00371">
    <property type="entry name" value="HMA"/>
    <property type="match status" value="1"/>
</dbReference>
<evidence type="ECO:0000256" key="7">
    <source>
        <dbReference type="ARBA" id="ARBA00022723"/>
    </source>
</evidence>
<dbReference type="InterPro" id="IPR059000">
    <property type="entry name" value="ATPase_P-type_domA"/>
</dbReference>
<evidence type="ECO:0000256" key="4">
    <source>
        <dbReference type="ARBA" id="ARBA00022475"/>
    </source>
</evidence>
<reference evidence="16 17" key="1">
    <citation type="journal article" date="2012" name="Front. Microbiol.">
        <title>Complete genome of Ignavibacterium album, a metabolically versatile, flagellated, facultative anaerobe from the phylum Chlorobi.</title>
        <authorList>
            <person name="Liu Z."/>
            <person name="Frigaard N.-U."/>
            <person name="Vogl K."/>
            <person name="Iino T."/>
            <person name="Ohkuma M."/>
            <person name="Overmann J."/>
            <person name="Bryant D.A."/>
        </authorList>
    </citation>
    <scope>NUCLEOTIDE SEQUENCE [LARGE SCALE GENOMIC DNA]</scope>
    <source>
        <strain evidence="17">DSM 19864 / JCM 16511 / NBRC 101810 / Mat9-16</strain>
    </source>
</reference>
<protein>
    <submittedName>
        <fullName evidence="16">Cation transport ATPase</fullName>
    </submittedName>
</protein>
<keyword evidence="10 13" id="KW-1133">Transmembrane helix</keyword>
<feature type="domain" description="Putative metal-binding" evidence="15">
    <location>
        <begin position="12"/>
        <end position="85"/>
    </location>
</feature>
<evidence type="ECO:0000256" key="3">
    <source>
        <dbReference type="ARBA" id="ARBA00022448"/>
    </source>
</evidence>
<dbReference type="PANTHER" id="PTHR43520:SF5">
    <property type="entry name" value="CATION-TRANSPORTING P-TYPE ATPASE-RELATED"/>
    <property type="match status" value="1"/>
</dbReference>
<dbReference type="GO" id="GO:0016887">
    <property type="term" value="F:ATP hydrolysis activity"/>
    <property type="evidence" value="ECO:0007669"/>
    <property type="project" value="InterPro"/>
</dbReference>
<evidence type="ECO:0000313" key="17">
    <source>
        <dbReference type="Proteomes" id="UP000007394"/>
    </source>
</evidence>
<keyword evidence="3" id="KW-0813">Transport</keyword>
<feature type="transmembrane region" description="Helical" evidence="13">
    <location>
        <begin position="269"/>
        <end position="290"/>
    </location>
</feature>
<keyword evidence="6 13" id="KW-0812">Transmembrane</keyword>
<keyword evidence="7" id="KW-0479">Metal-binding</keyword>
<keyword evidence="9" id="KW-1278">Translocase</keyword>
<dbReference type="Gene3D" id="3.40.50.1000">
    <property type="entry name" value="HAD superfamily/HAD-like"/>
    <property type="match status" value="1"/>
</dbReference>
<dbReference type="PANTHER" id="PTHR43520">
    <property type="entry name" value="ATP7, ISOFORM B"/>
    <property type="match status" value="1"/>
</dbReference>
<evidence type="ECO:0000256" key="10">
    <source>
        <dbReference type="ARBA" id="ARBA00022989"/>
    </source>
</evidence>
<dbReference type="PATRIC" id="fig|945713.3.peg.719"/>
<dbReference type="SUPFAM" id="SSF55008">
    <property type="entry name" value="HMA, heavy metal-associated domain"/>
    <property type="match status" value="1"/>
</dbReference>
<dbReference type="PRINTS" id="PR00943">
    <property type="entry name" value="CUATPASE"/>
</dbReference>
<evidence type="ECO:0000256" key="6">
    <source>
        <dbReference type="ARBA" id="ARBA00022692"/>
    </source>
</evidence>
<dbReference type="EMBL" id="CP003418">
    <property type="protein sequence ID" value="AFH48432.1"/>
    <property type="molecule type" value="Genomic_DNA"/>
</dbReference>
<comment type="subcellular location">
    <subcellularLocation>
        <location evidence="1">Cell membrane</location>
        <topology evidence="1">Multi-pass membrane protein</topology>
    </subcellularLocation>
</comment>
<feature type="transmembrane region" description="Helical" evidence="13">
    <location>
        <begin position="211"/>
        <end position="232"/>
    </location>
</feature>
<keyword evidence="17" id="KW-1185">Reference proteome</keyword>
<dbReference type="InterPro" id="IPR023214">
    <property type="entry name" value="HAD_sf"/>
</dbReference>
<keyword evidence="4" id="KW-1003">Cell membrane</keyword>
<feature type="transmembrane region" description="Helical" evidence="13">
    <location>
        <begin position="743"/>
        <end position="763"/>
    </location>
</feature>
<feature type="transmembrane region" description="Helical" evidence="13">
    <location>
        <begin position="176"/>
        <end position="199"/>
    </location>
</feature>
<evidence type="ECO:0000256" key="9">
    <source>
        <dbReference type="ARBA" id="ARBA00022967"/>
    </source>
</evidence>
<evidence type="ECO:0000256" key="13">
    <source>
        <dbReference type="SAM" id="Phobius"/>
    </source>
</evidence>
<feature type="transmembrane region" description="Helical" evidence="13">
    <location>
        <begin position="426"/>
        <end position="444"/>
    </location>
</feature>
<evidence type="ECO:0000313" key="16">
    <source>
        <dbReference type="EMBL" id="AFH48432.1"/>
    </source>
</evidence>
<dbReference type="PROSITE" id="PS00154">
    <property type="entry name" value="ATPASE_E1_E2"/>
    <property type="match status" value="1"/>
</dbReference>
<dbReference type="KEGG" id="ial:IALB_0720"/>
<evidence type="ECO:0000256" key="5">
    <source>
        <dbReference type="ARBA" id="ARBA00022553"/>
    </source>
</evidence>
<organism evidence="16 17">
    <name type="scientific">Ignavibacterium album (strain DSM 19864 / JCM 16511 / NBRC 101810 / Mat9-16)</name>
    <dbReference type="NCBI Taxonomy" id="945713"/>
    <lineage>
        <taxon>Bacteria</taxon>
        <taxon>Pseudomonadati</taxon>
        <taxon>Ignavibacteriota</taxon>
        <taxon>Ignavibacteria</taxon>
        <taxon>Ignavibacteriales</taxon>
        <taxon>Ignavibacteriaceae</taxon>
        <taxon>Ignavibacterium</taxon>
    </lineage>
</organism>
<dbReference type="SUPFAM" id="SSF56784">
    <property type="entry name" value="HAD-like"/>
    <property type="match status" value="1"/>
</dbReference>
<dbReference type="Gene3D" id="2.70.150.10">
    <property type="entry name" value="Calcium-transporting ATPase, cytoplasmic transduction domain A"/>
    <property type="match status" value="1"/>
</dbReference>
<evidence type="ECO:0000256" key="8">
    <source>
        <dbReference type="ARBA" id="ARBA00022842"/>
    </source>
</evidence>
<evidence type="ECO:0000259" key="14">
    <source>
        <dbReference type="Pfam" id="PF00122"/>
    </source>
</evidence>
<dbReference type="eggNOG" id="COG2608">
    <property type="taxonomic scope" value="Bacteria"/>
</dbReference>
<feature type="transmembrane region" description="Helical" evidence="13">
    <location>
        <begin position="450"/>
        <end position="474"/>
    </location>
</feature>
<name>I0AHH5_IGNAJ</name>
<dbReference type="InterPro" id="IPR021993">
    <property type="entry name" value="ATPase-cat-bd"/>
</dbReference>
<dbReference type="NCBIfam" id="TIGR01494">
    <property type="entry name" value="ATPase_P-type"/>
    <property type="match status" value="1"/>
</dbReference>
<dbReference type="InterPro" id="IPR023298">
    <property type="entry name" value="ATPase_P-typ_TM_dom_sf"/>
</dbReference>
<dbReference type="RefSeq" id="WP_014559588.1">
    <property type="nucleotide sequence ID" value="NC_017464.1"/>
</dbReference>
<dbReference type="SUPFAM" id="SSF81665">
    <property type="entry name" value="Calcium ATPase, transmembrane domain M"/>
    <property type="match status" value="1"/>
</dbReference>
<dbReference type="Pfam" id="PF00702">
    <property type="entry name" value="Hydrolase"/>
    <property type="match status" value="1"/>
</dbReference>
<keyword evidence="11" id="KW-0406">Ion transport</keyword>
<dbReference type="PRINTS" id="PR00119">
    <property type="entry name" value="CATATPASE"/>
</dbReference>
<dbReference type="GO" id="GO:0005507">
    <property type="term" value="F:copper ion binding"/>
    <property type="evidence" value="ECO:0007669"/>
    <property type="project" value="TreeGrafter"/>
</dbReference>
<keyword evidence="12 13" id="KW-0472">Membrane</keyword>
<feature type="transmembrane region" description="Helical" evidence="13">
    <location>
        <begin position="244"/>
        <end position="263"/>
    </location>
</feature>
<dbReference type="Pfam" id="PF12156">
    <property type="entry name" value="ATPase-cat_bd"/>
    <property type="match status" value="1"/>
</dbReference>
<dbReference type="InterPro" id="IPR008250">
    <property type="entry name" value="ATPase_P-typ_transduc_dom_A_sf"/>
</dbReference>
<gene>
    <name evidence="16" type="ordered locus">IALB_0720</name>
</gene>
<dbReference type="Gene3D" id="3.40.1110.10">
    <property type="entry name" value="Calcium-transporting ATPase, cytoplasmic domain N"/>
    <property type="match status" value="1"/>
</dbReference>
<evidence type="ECO:0000256" key="2">
    <source>
        <dbReference type="ARBA" id="ARBA00006024"/>
    </source>
</evidence>
<dbReference type="Proteomes" id="UP000007394">
    <property type="component" value="Chromosome"/>
</dbReference>
<dbReference type="AlphaFoldDB" id="I0AHH5"/>
<evidence type="ECO:0000256" key="12">
    <source>
        <dbReference type="ARBA" id="ARBA00023136"/>
    </source>
</evidence>
<dbReference type="HOGENOM" id="CLU_001771_0_3_10"/>
<dbReference type="OrthoDB" id="1488806at2"/>
<dbReference type="GO" id="GO:0005886">
    <property type="term" value="C:plasma membrane"/>
    <property type="evidence" value="ECO:0007669"/>
    <property type="project" value="UniProtKB-SubCell"/>
</dbReference>
<proteinExistence type="inferred from homology"/>
<evidence type="ECO:0000256" key="1">
    <source>
        <dbReference type="ARBA" id="ARBA00004651"/>
    </source>
</evidence>
<dbReference type="InterPro" id="IPR018303">
    <property type="entry name" value="ATPase_P-typ_P_site"/>
</dbReference>
<dbReference type="InterPro" id="IPR036163">
    <property type="entry name" value="HMA_dom_sf"/>
</dbReference>
<dbReference type="eggNOG" id="COG2217">
    <property type="taxonomic scope" value="Bacteria"/>
</dbReference>
<accession>I0AHH5</accession>
<dbReference type="Pfam" id="PF00122">
    <property type="entry name" value="E1-E2_ATPase"/>
    <property type="match status" value="1"/>
</dbReference>
<dbReference type="GO" id="GO:0043682">
    <property type="term" value="F:P-type divalent copper transporter activity"/>
    <property type="evidence" value="ECO:0007669"/>
    <property type="project" value="TreeGrafter"/>
</dbReference>
<dbReference type="InterPro" id="IPR023299">
    <property type="entry name" value="ATPase_P-typ_cyto_dom_N"/>
</dbReference>
<dbReference type="SUPFAM" id="SSF81653">
    <property type="entry name" value="Calcium ATPase, transduction domain A"/>
    <property type="match status" value="1"/>
</dbReference>
<sequence>MNEISNTSIKLSCYHCGQDCPDDSIQIEDKNFCCNGCKTVYEILNQNQLCSYYNFENNPGISPASVSDKRYDYLDEPDVIEKLTDFRDDKYASLTFYIPQMHCSSCIWLLENLYKLNSAIVLSKVNFVRKELNVRYLHEKLSLKELVKLLASIGYEPQISLDSVESKKEKHPNRQLYYKIGIAGFAFGNIMLFSFPEYFSIDITETFLKKFFSYLNLILALPVFFYSASDYFISAFKGLRKKVINIDVPISLGILVLFIRSAYEILFSVGPGYFDSMTGLVFFLLIGKILQEKTYDALNFERDYKAYFPLSVTIKQNENEKSIPISKLMIGNRILVRKNEIIPADSILINGEGIIDYSFVTGESHPVSKVSGEMIFAGGRQLGSAIELEVIKEVSQSYLTRLWNNDTFNKAGESYFTRFSNTVSKYFTIIVLLIAIGAGSYWLTVDLKTALHVFTSVLIVACPCALALSTPFTLGNAMRILGRNKFYLKNSSVIEEMAKVNEIVFDKTGTITESGKADIIFHGKVLTAFEQKLVKSLVRNSTHPLSKRIYDSIDLNEVFLVTKLEEKPGFGISGVIYGNELKLGSAKFVGEEKDIDENLQTKIHLSINGQVVGKFIIANSYREGISDVIKKLSLDYHLSLLSGDNEGEKSTLENFFGKNSKLNFHQSPEDKLIYVKEQQQKGKKVLMLGDGLNDAGALSQSDVGIAVTNDISNFSPACDAILHGSELKKIPQFLAYSKDSIKIIYASFVISFLYNLIGLSFAVEAMLSPILAAILMPVSSISVVLFATVMTNIFGKKRGLSSKLL</sequence>
<keyword evidence="8" id="KW-0460">Magnesium</keyword>
<feature type="transmembrane region" description="Helical" evidence="13">
    <location>
        <begin position="769"/>
        <end position="795"/>
    </location>
</feature>
<evidence type="ECO:0000256" key="11">
    <source>
        <dbReference type="ARBA" id="ARBA00023065"/>
    </source>
</evidence>
<dbReference type="Gene3D" id="3.30.70.100">
    <property type="match status" value="1"/>
</dbReference>
<dbReference type="STRING" id="945713.IALB_0720"/>
<keyword evidence="5" id="KW-0597">Phosphoprotein</keyword>
<dbReference type="GO" id="GO:0055070">
    <property type="term" value="P:copper ion homeostasis"/>
    <property type="evidence" value="ECO:0007669"/>
    <property type="project" value="TreeGrafter"/>
</dbReference>
<dbReference type="GO" id="GO:0005524">
    <property type="term" value="F:ATP binding"/>
    <property type="evidence" value="ECO:0007669"/>
    <property type="project" value="InterPro"/>
</dbReference>
<evidence type="ECO:0000259" key="15">
    <source>
        <dbReference type="Pfam" id="PF12156"/>
    </source>
</evidence>
<feature type="domain" description="P-type ATPase A" evidence="14">
    <location>
        <begin position="309"/>
        <end position="403"/>
    </location>
</feature>
<dbReference type="InterPro" id="IPR001757">
    <property type="entry name" value="P_typ_ATPase"/>
</dbReference>
<dbReference type="InterPro" id="IPR006121">
    <property type="entry name" value="HMA_dom"/>
</dbReference>
<comment type="similarity">
    <text evidence="2">Belongs to the cation transport ATPase (P-type) (TC 3.A.3) family. Type IB subfamily.</text>
</comment>